<proteinExistence type="predicted"/>
<name>A0A2M4B6S3_9DIPT</name>
<keyword evidence="1" id="KW-0732">Signal</keyword>
<feature type="signal peptide" evidence="1">
    <location>
        <begin position="1"/>
        <end position="16"/>
    </location>
</feature>
<dbReference type="AlphaFoldDB" id="A0A2M4B6S3"/>
<organism evidence="2">
    <name type="scientific">Anopheles triannulatus</name>
    <dbReference type="NCBI Taxonomy" id="58253"/>
    <lineage>
        <taxon>Eukaryota</taxon>
        <taxon>Metazoa</taxon>
        <taxon>Ecdysozoa</taxon>
        <taxon>Arthropoda</taxon>
        <taxon>Hexapoda</taxon>
        <taxon>Insecta</taxon>
        <taxon>Pterygota</taxon>
        <taxon>Neoptera</taxon>
        <taxon>Endopterygota</taxon>
        <taxon>Diptera</taxon>
        <taxon>Nematocera</taxon>
        <taxon>Culicoidea</taxon>
        <taxon>Culicidae</taxon>
        <taxon>Anophelinae</taxon>
        <taxon>Anopheles</taxon>
    </lineage>
</organism>
<evidence type="ECO:0000313" key="2">
    <source>
        <dbReference type="EMBL" id="MBW48754.1"/>
    </source>
</evidence>
<evidence type="ECO:0000256" key="1">
    <source>
        <dbReference type="SAM" id="SignalP"/>
    </source>
</evidence>
<protein>
    <submittedName>
        <fullName evidence="2">Putative secreted protein</fullName>
    </submittedName>
</protein>
<feature type="chain" id="PRO_5014766383" evidence="1">
    <location>
        <begin position="17"/>
        <end position="80"/>
    </location>
</feature>
<sequence length="80" mass="8980">MFIVLTLLASSSLSSPQGTPRRRTNCFVLIRFVTQRSPLSFSRSLLICLCMKNTRSARIATPKGCILLQTHSQRKVNVLD</sequence>
<reference evidence="2" key="1">
    <citation type="submission" date="2018-01" db="EMBL/GenBank/DDBJ databases">
        <title>An insight into the sialome of Amazonian anophelines.</title>
        <authorList>
            <person name="Ribeiro J.M."/>
            <person name="Scarpassa V."/>
            <person name="Calvo E."/>
        </authorList>
    </citation>
    <scope>NUCLEOTIDE SEQUENCE</scope>
    <source>
        <tissue evidence="2">Salivary glands</tissue>
    </source>
</reference>
<accession>A0A2M4B6S3</accession>
<dbReference type="EMBL" id="GGFK01015433">
    <property type="protein sequence ID" value="MBW48754.1"/>
    <property type="molecule type" value="Transcribed_RNA"/>
</dbReference>